<evidence type="ECO:0000313" key="2">
    <source>
        <dbReference type="EMBL" id="SMP24990.1"/>
    </source>
</evidence>
<gene>
    <name evidence="2" type="ORF">SAMN06265373_10534</name>
</gene>
<accession>A0ABY1P2M7</accession>
<keyword evidence="1" id="KW-1133">Transmembrane helix</keyword>
<evidence type="ECO:0000256" key="1">
    <source>
        <dbReference type="SAM" id="Phobius"/>
    </source>
</evidence>
<protein>
    <submittedName>
        <fullName evidence="2">Uncharacterized protein</fullName>
    </submittedName>
</protein>
<reference evidence="2 3" key="1">
    <citation type="submission" date="2017-05" db="EMBL/GenBank/DDBJ databases">
        <authorList>
            <person name="Varghese N."/>
            <person name="Submissions S."/>
        </authorList>
    </citation>
    <scope>NUCLEOTIDE SEQUENCE [LARGE SCALE GENOMIC DNA]</scope>
    <source>
        <strain evidence="2 3">DSM 29734</strain>
    </source>
</reference>
<comment type="caution">
    <text evidence="2">The sequence shown here is derived from an EMBL/GenBank/DDBJ whole genome shotgun (WGS) entry which is preliminary data.</text>
</comment>
<sequence length="86" mass="9377">MKRATTVLIVAYLILFVWAWFDTHSLAPEDGRGLMLQFVLIFAAITAAFLVPATLLTWKDRAPKTALTLALCPAALFTLATVATVL</sequence>
<dbReference type="RefSeq" id="WP_283426457.1">
    <property type="nucleotide sequence ID" value="NZ_FXTY01000005.1"/>
</dbReference>
<dbReference type="Proteomes" id="UP001157961">
    <property type="component" value="Unassembled WGS sequence"/>
</dbReference>
<keyword evidence="1" id="KW-0812">Transmembrane</keyword>
<organism evidence="2 3">
    <name type="scientific">Shimia sagamensis</name>
    <dbReference type="NCBI Taxonomy" id="1566352"/>
    <lineage>
        <taxon>Bacteria</taxon>
        <taxon>Pseudomonadati</taxon>
        <taxon>Pseudomonadota</taxon>
        <taxon>Alphaproteobacteria</taxon>
        <taxon>Rhodobacterales</taxon>
        <taxon>Roseobacteraceae</taxon>
    </lineage>
</organism>
<feature type="transmembrane region" description="Helical" evidence="1">
    <location>
        <begin position="35"/>
        <end position="58"/>
    </location>
</feature>
<feature type="transmembrane region" description="Helical" evidence="1">
    <location>
        <begin position="65"/>
        <end position="85"/>
    </location>
</feature>
<proteinExistence type="predicted"/>
<keyword evidence="1" id="KW-0472">Membrane</keyword>
<dbReference type="EMBL" id="FXTY01000005">
    <property type="protein sequence ID" value="SMP24990.1"/>
    <property type="molecule type" value="Genomic_DNA"/>
</dbReference>
<evidence type="ECO:0000313" key="3">
    <source>
        <dbReference type="Proteomes" id="UP001157961"/>
    </source>
</evidence>
<keyword evidence="3" id="KW-1185">Reference proteome</keyword>
<name>A0ABY1P2M7_9RHOB</name>